<evidence type="ECO:0000256" key="1">
    <source>
        <dbReference type="ARBA" id="ARBA00001165"/>
    </source>
</evidence>
<dbReference type="EMBL" id="JAKTTI010000011">
    <property type="protein sequence ID" value="MCH1625450.1"/>
    <property type="molecule type" value="Genomic_DNA"/>
</dbReference>
<evidence type="ECO:0000256" key="6">
    <source>
        <dbReference type="ARBA" id="ARBA00023235"/>
    </source>
</evidence>
<evidence type="ECO:0000256" key="3">
    <source>
        <dbReference type="ARBA" id="ARBA00008397"/>
    </source>
</evidence>
<dbReference type="Gene3D" id="1.10.2020.10">
    <property type="entry name" value="uronate isomerase, domain 2, chain A"/>
    <property type="match status" value="1"/>
</dbReference>
<gene>
    <name evidence="7 8" type="primary">uxaC</name>
    <name evidence="8" type="ORF">MJG50_08935</name>
</gene>
<dbReference type="EC" id="5.3.1.12" evidence="4 7"/>
<dbReference type="Proteomes" id="UP001431131">
    <property type="component" value="Unassembled WGS sequence"/>
</dbReference>
<keyword evidence="6 7" id="KW-0413">Isomerase</keyword>
<evidence type="ECO:0000256" key="7">
    <source>
        <dbReference type="HAMAP-Rule" id="MF_00675"/>
    </source>
</evidence>
<dbReference type="Gene3D" id="3.20.20.140">
    <property type="entry name" value="Metal-dependent hydrolases"/>
    <property type="match status" value="1"/>
</dbReference>
<evidence type="ECO:0000313" key="9">
    <source>
        <dbReference type="Proteomes" id="UP001431131"/>
    </source>
</evidence>
<name>A0AAW5E744_9BACI</name>
<proteinExistence type="inferred from homology"/>
<dbReference type="PANTHER" id="PTHR30068">
    <property type="entry name" value="URONATE ISOMERASE"/>
    <property type="match status" value="1"/>
</dbReference>
<sequence length="480" mass="55314">MEKFMGENFLLKNDTAVTLFHDYAKEMPIIDYHCHLSPQEIYENKKFKNITEAWLYGDHYKWRVMRANGISEELITGDANDYEKFLAWAKTVPMTIGNPLYNWTHLELQRFFEIDEILNEQSAPGIWEKTNSLLNGEGFGVRDLITKSKVKVVCTTDDPVDNLQYHLQLREEQDFPVVVVPGFRPDKGLEINRDGFLEWVEKLSEAANIEIVTYEDFLAALDERAQFFHSAGGVVSDHALDSIVYEEATLEEVTKIFAERLIGKKISITSEKKFKTYTLVYLGKLYSELGWTMQFHINAHRNNNTKMFKKLGPDTGYDSVNDDPIAKPLVHILDALDKENQLPKTILYSLNPNDNTIIASIINSFQDGQTPGKIQFGTAWWFNDTKDGMLEQMKALSNVGLLSRFIGMLTDSRSFLSYTRHEYFRRIVCNMIGEWVENGEVPNDLVLLGGIVQRIAYYNAKEYFQFPELVHVHEISEPLL</sequence>
<evidence type="ECO:0000313" key="8">
    <source>
        <dbReference type="EMBL" id="MCH1625450.1"/>
    </source>
</evidence>
<dbReference type="GO" id="GO:0042840">
    <property type="term" value="P:D-glucuronate catabolic process"/>
    <property type="evidence" value="ECO:0007669"/>
    <property type="project" value="TreeGrafter"/>
</dbReference>
<accession>A0AAW5E744</accession>
<organism evidence="8 9">
    <name type="scientific">Fredinandcohnia quinoae</name>
    <dbReference type="NCBI Taxonomy" id="2918902"/>
    <lineage>
        <taxon>Bacteria</taxon>
        <taxon>Bacillati</taxon>
        <taxon>Bacillota</taxon>
        <taxon>Bacilli</taxon>
        <taxon>Bacillales</taxon>
        <taxon>Bacillaceae</taxon>
        <taxon>Fredinandcohnia</taxon>
    </lineage>
</organism>
<comment type="catalytic activity">
    <reaction evidence="1 7">
        <text>D-glucuronate = D-fructuronate</text>
        <dbReference type="Rhea" id="RHEA:13049"/>
        <dbReference type="ChEBI" id="CHEBI:58720"/>
        <dbReference type="ChEBI" id="CHEBI:59863"/>
        <dbReference type="EC" id="5.3.1.12"/>
    </reaction>
</comment>
<dbReference type="PANTHER" id="PTHR30068:SF4">
    <property type="entry name" value="URONATE ISOMERASE"/>
    <property type="match status" value="1"/>
</dbReference>
<dbReference type="SUPFAM" id="SSF51556">
    <property type="entry name" value="Metallo-dependent hydrolases"/>
    <property type="match status" value="1"/>
</dbReference>
<comment type="caution">
    <text evidence="8">The sequence shown here is derived from an EMBL/GenBank/DDBJ whole genome shotgun (WGS) entry which is preliminary data.</text>
</comment>
<keyword evidence="9" id="KW-1185">Reference proteome</keyword>
<dbReference type="GO" id="GO:0008880">
    <property type="term" value="F:glucuronate isomerase activity"/>
    <property type="evidence" value="ECO:0007669"/>
    <property type="project" value="UniProtKB-UniRule"/>
</dbReference>
<reference evidence="8" key="1">
    <citation type="submission" date="2022-02" db="EMBL/GenBank/DDBJ databases">
        <title>Fredinandcohnia quinoae sp. nov. isolated from Chenopodium quinoa seeds.</title>
        <authorList>
            <person name="Saati-Santamaria Z."/>
            <person name="Flores-Felix J.D."/>
            <person name="Igual J.M."/>
            <person name="Velazquez E."/>
            <person name="Garcia-Fraile P."/>
            <person name="Martinez-Molina E."/>
        </authorList>
    </citation>
    <scope>NUCLEOTIDE SEQUENCE</scope>
    <source>
        <strain evidence="8">SECRCQ15</strain>
    </source>
</reference>
<dbReference type="HAMAP" id="MF_00675">
    <property type="entry name" value="UxaC"/>
    <property type="match status" value="1"/>
</dbReference>
<dbReference type="InterPro" id="IPR003766">
    <property type="entry name" value="Uronate_isomerase"/>
</dbReference>
<dbReference type="Pfam" id="PF02614">
    <property type="entry name" value="UxaC"/>
    <property type="match status" value="1"/>
</dbReference>
<dbReference type="AlphaFoldDB" id="A0AAW5E744"/>
<dbReference type="GO" id="GO:0019698">
    <property type="term" value="P:D-galacturonate catabolic process"/>
    <property type="evidence" value="ECO:0007669"/>
    <property type="project" value="TreeGrafter"/>
</dbReference>
<protein>
    <recommendedName>
        <fullName evidence="5 7">Uronate isomerase</fullName>
        <ecNumber evidence="4 7">5.3.1.12</ecNumber>
    </recommendedName>
    <alternativeName>
        <fullName evidence="7">Glucuronate isomerase</fullName>
    </alternativeName>
    <alternativeName>
        <fullName evidence="7">Uronic isomerase</fullName>
    </alternativeName>
</protein>
<comment type="similarity">
    <text evidence="3 7">Belongs to the metallo-dependent hydrolases superfamily. Uronate isomerase family.</text>
</comment>
<evidence type="ECO:0000256" key="2">
    <source>
        <dbReference type="ARBA" id="ARBA00004892"/>
    </source>
</evidence>
<evidence type="ECO:0000256" key="4">
    <source>
        <dbReference type="ARBA" id="ARBA00012546"/>
    </source>
</evidence>
<evidence type="ECO:0000256" key="5">
    <source>
        <dbReference type="ARBA" id="ARBA00020555"/>
    </source>
</evidence>
<comment type="catalytic activity">
    <reaction evidence="7">
        <text>aldehydo-D-galacturonate = keto-D-tagaturonate</text>
        <dbReference type="Rhea" id="RHEA:27702"/>
        <dbReference type="ChEBI" id="CHEBI:12952"/>
        <dbReference type="ChEBI" id="CHEBI:17886"/>
    </reaction>
</comment>
<dbReference type="RefSeq" id="WP_240254931.1">
    <property type="nucleotide sequence ID" value="NZ_JAKTTI010000011.1"/>
</dbReference>
<dbReference type="InterPro" id="IPR032466">
    <property type="entry name" value="Metal_Hydrolase"/>
</dbReference>
<dbReference type="NCBIfam" id="NF002794">
    <property type="entry name" value="PRK02925.1"/>
    <property type="match status" value="1"/>
</dbReference>
<comment type="pathway">
    <text evidence="2 7">Carbohydrate metabolism; pentose and glucuronate interconversion.</text>
</comment>